<sequence length="285" mass="31156">MKRRTWAVFDEDIAASQGLKLLGCIVSDVRRPLDNFCPALNAEDMRDYMHDATIGIKSEPNLRLSLNTIKSSRAAGMLASLLNLDIGSEQKESYELTTALAKTFQVQQHQNLWTKALSSHGDQVRAFARSSAGQKGLYFLVGIRTAMRPEMTRTNLDSSSGHGTTALEQALGAPVPLTGKVGVDLGFTTTQSTVLSSTVRGERAYAAEYCKLKWTAKGIVLEPRGKLRLRRELVQGDVVAFGKRKLAFSGGADDSDDEEEDEESDDDTSEDDEVGSLADTEYVLN</sequence>
<evidence type="ECO:0000313" key="2">
    <source>
        <dbReference type="EMBL" id="KAH7146174.1"/>
    </source>
</evidence>
<feature type="region of interest" description="Disordered" evidence="1">
    <location>
        <begin position="248"/>
        <end position="285"/>
    </location>
</feature>
<comment type="caution">
    <text evidence="2">The sequence shown here is derived from an EMBL/GenBank/DDBJ whole genome shotgun (WGS) entry which is preliminary data.</text>
</comment>
<dbReference type="AlphaFoldDB" id="A0A9P9EV44"/>
<proteinExistence type="predicted"/>
<feature type="compositionally biased region" description="Acidic residues" evidence="1">
    <location>
        <begin position="253"/>
        <end position="274"/>
    </location>
</feature>
<dbReference type="Proteomes" id="UP000738349">
    <property type="component" value="Unassembled WGS sequence"/>
</dbReference>
<organism evidence="2 3">
    <name type="scientific">Dactylonectria macrodidyma</name>
    <dbReference type="NCBI Taxonomy" id="307937"/>
    <lineage>
        <taxon>Eukaryota</taxon>
        <taxon>Fungi</taxon>
        <taxon>Dikarya</taxon>
        <taxon>Ascomycota</taxon>
        <taxon>Pezizomycotina</taxon>
        <taxon>Sordariomycetes</taxon>
        <taxon>Hypocreomycetidae</taxon>
        <taxon>Hypocreales</taxon>
        <taxon>Nectriaceae</taxon>
        <taxon>Dactylonectria</taxon>
    </lineage>
</organism>
<keyword evidence="3" id="KW-1185">Reference proteome</keyword>
<evidence type="ECO:0000256" key="1">
    <source>
        <dbReference type="SAM" id="MobiDB-lite"/>
    </source>
</evidence>
<name>A0A9P9EV44_9HYPO</name>
<gene>
    <name evidence="2" type="ORF">EDB81DRAFT_794624</name>
</gene>
<dbReference type="OrthoDB" id="5366210at2759"/>
<protein>
    <submittedName>
        <fullName evidence="2">Uncharacterized protein</fullName>
    </submittedName>
</protein>
<reference evidence="2" key="1">
    <citation type="journal article" date="2021" name="Nat. Commun.">
        <title>Genetic determinants of endophytism in the Arabidopsis root mycobiome.</title>
        <authorList>
            <person name="Mesny F."/>
            <person name="Miyauchi S."/>
            <person name="Thiergart T."/>
            <person name="Pickel B."/>
            <person name="Atanasova L."/>
            <person name="Karlsson M."/>
            <person name="Huettel B."/>
            <person name="Barry K.W."/>
            <person name="Haridas S."/>
            <person name="Chen C."/>
            <person name="Bauer D."/>
            <person name="Andreopoulos W."/>
            <person name="Pangilinan J."/>
            <person name="LaButti K."/>
            <person name="Riley R."/>
            <person name="Lipzen A."/>
            <person name="Clum A."/>
            <person name="Drula E."/>
            <person name="Henrissat B."/>
            <person name="Kohler A."/>
            <person name="Grigoriev I.V."/>
            <person name="Martin F.M."/>
            <person name="Hacquard S."/>
        </authorList>
    </citation>
    <scope>NUCLEOTIDE SEQUENCE</scope>
    <source>
        <strain evidence="2">MPI-CAGE-AT-0147</strain>
    </source>
</reference>
<accession>A0A9P9EV44</accession>
<dbReference type="EMBL" id="JAGMUV010000008">
    <property type="protein sequence ID" value="KAH7146174.1"/>
    <property type="molecule type" value="Genomic_DNA"/>
</dbReference>
<evidence type="ECO:0000313" key="3">
    <source>
        <dbReference type="Proteomes" id="UP000738349"/>
    </source>
</evidence>